<accession>A0ABQ9HSM8</accession>
<proteinExistence type="predicted"/>
<name>A0ABQ9HSM8_9NEOP</name>
<comment type="caution">
    <text evidence="1">The sequence shown here is derived from an EMBL/GenBank/DDBJ whole genome shotgun (WGS) entry which is preliminary data.</text>
</comment>
<reference evidence="1 2" key="1">
    <citation type="submission" date="2023-02" db="EMBL/GenBank/DDBJ databases">
        <title>LHISI_Scaffold_Assembly.</title>
        <authorList>
            <person name="Stuart O.P."/>
            <person name="Cleave R."/>
            <person name="Magrath M.J.L."/>
            <person name="Mikheyev A.S."/>
        </authorList>
    </citation>
    <scope>NUCLEOTIDE SEQUENCE [LARGE SCALE GENOMIC DNA]</scope>
    <source>
        <strain evidence="1">Daus_M_001</strain>
        <tissue evidence="1">Leg muscle</tissue>
    </source>
</reference>
<organism evidence="1 2">
    <name type="scientific">Dryococelus australis</name>
    <dbReference type="NCBI Taxonomy" id="614101"/>
    <lineage>
        <taxon>Eukaryota</taxon>
        <taxon>Metazoa</taxon>
        <taxon>Ecdysozoa</taxon>
        <taxon>Arthropoda</taxon>
        <taxon>Hexapoda</taxon>
        <taxon>Insecta</taxon>
        <taxon>Pterygota</taxon>
        <taxon>Neoptera</taxon>
        <taxon>Polyneoptera</taxon>
        <taxon>Phasmatodea</taxon>
        <taxon>Verophasmatodea</taxon>
        <taxon>Anareolatae</taxon>
        <taxon>Phasmatidae</taxon>
        <taxon>Eurycanthinae</taxon>
        <taxon>Dryococelus</taxon>
    </lineage>
</organism>
<protein>
    <submittedName>
        <fullName evidence="1">Uncharacterized protein</fullName>
    </submittedName>
</protein>
<gene>
    <name evidence="1" type="ORF">PR048_013598</name>
</gene>
<evidence type="ECO:0000313" key="1">
    <source>
        <dbReference type="EMBL" id="KAJ8887383.1"/>
    </source>
</evidence>
<sequence>MEIGEEEELNYPHQKIRTVVDKEKKKVNSKKDCELKKKDDTIKKLKMKKKEQMKCQKGLQELTLCKSIEKIMHSEPEILKLKRLQGKVMCEQLSKSIHEEEEGGEKNLHIKSYGGKKSSLKFLTGGRVKTSDKKGWEKEQSSDKFERDITFFEDDRNSRILPGKKGVIKSESGRQQYENCKSNKIHFSDFKENYIGVYLKWQTFKETYTDKNGNQKTIQKMNKYVITANLWEMVLHQHEVLKYQKENLQFNEAVIHMDFSENYKCKFAEETQAFHFGSSGKQVSLDTVSFCTLSDYLEHSVHAIWVHLKSILKTLPDSINTIHFWSDSPSTQY</sequence>
<dbReference type="PANTHER" id="PTHR46601:SF1">
    <property type="entry name" value="ADF-H DOMAIN-CONTAINING PROTEIN"/>
    <property type="match status" value="1"/>
</dbReference>
<dbReference type="PANTHER" id="PTHR46601">
    <property type="entry name" value="ULP_PROTEASE DOMAIN-CONTAINING PROTEIN"/>
    <property type="match status" value="1"/>
</dbReference>
<keyword evidence="2" id="KW-1185">Reference proteome</keyword>
<evidence type="ECO:0000313" key="2">
    <source>
        <dbReference type="Proteomes" id="UP001159363"/>
    </source>
</evidence>
<dbReference type="EMBL" id="JARBHB010000004">
    <property type="protein sequence ID" value="KAJ8887383.1"/>
    <property type="molecule type" value="Genomic_DNA"/>
</dbReference>
<dbReference type="Proteomes" id="UP001159363">
    <property type="component" value="Chromosome X"/>
</dbReference>